<keyword evidence="1 2" id="KW-0175">Coiled coil</keyword>
<accession>A0A9J6BMF6</accession>
<protein>
    <recommendedName>
        <fullName evidence="4">Golgin subfamily A conserved domain-containing protein</fullName>
    </recommendedName>
</protein>
<dbReference type="InterPro" id="IPR043976">
    <property type="entry name" value="GOLGA_cons_dom"/>
</dbReference>
<keyword evidence="6" id="KW-1185">Reference proteome</keyword>
<feature type="compositionally biased region" description="Basic and acidic residues" evidence="3">
    <location>
        <begin position="661"/>
        <end position="675"/>
    </location>
</feature>
<feature type="region of interest" description="Disordered" evidence="3">
    <location>
        <begin position="661"/>
        <end position="707"/>
    </location>
</feature>
<feature type="coiled-coil region" evidence="2">
    <location>
        <begin position="779"/>
        <end position="813"/>
    </location>
</feature>
<evidence type="ECO:0000313" key="6">
    <source>
        <dbReference type="Proteomes" id="UP001107558"/>
    </source>
</evidence>
<dbReference type="InterPro" id="IPR024858">
    <property type="entry name" value="GOLGA"/>
</dbReference>
<dbReference type="Proteomes" id="UP001107558">
    <property type="component" value="Chromosome 3"/>
</dbReference>
<feature type="domain" description="Golgin subfamily A conserved" evidence="4">
    <location>
        <begin position="598"/>
        <end position="876"/>
    </location>
</feature>
<gene>
    <name evidence="5" type="ORF">PVAND_001183</name>
</gene>
<feature type="region of interest" description="Disordered" evidence="3">
    <location>
        <begin position="733"/>
        <end position="762"/>
    </location>
</feature>
<evidence type="ECO:0000313" key="5">
    <source>
        <dbReference type="EMBL" id="KAG5670954.1"/>
    </source>
</evidence>
<feature type="region of interest" description="Disordered" evidence="3">
    <location>
        <begin position="1"/>
        <end position="35"/>
    </location>
</feature>
<dbReference type="PANTHER" id="PTHR10881">
    <property type="entry name" value="GOLGIN SUBFAMILY A MEMBER-RELATED"/>
    <property type="match status" value="1"/>
</dbReference>
<evidence type="ECO:0000256" key="1">
    <source>
        <dbReference type="ARBA" id="ARBA00023054"/>
    </source>
</evidence>
<evidence type="ECO:0000259" key="4">
    <source>
        <dbReference type="Pfam" id="PF15070"/>
    </source>
</evidence>
<dbReference type="GO" id="GO:0005801">
    <property type="term" value="C:cis-Golgi network"/>
    <property type="evidence" value="ECO:0007669"/>
    <property type="project" value="TreeGrafter"/>
</dbReference>
<proteinExistence type="predicted"/>
<dbReference type="Pfam" id="PF15070">
    <property type="entry name" value="GOLGA2L5"/>
    <property type="match status" value="1"/>
</dbReference>
<dbReference type="OrthoDB" id="5978643at2759"/>
<dbReference type="GO" id="GO:0007030">
    <property type="term" value="P:Golgi organization"/>
    <property type="evidence" value="ECO:0007669"/>
    <property type="project" value="TreeGrafter"/>
</dbReference>
<reference evidence="5" key="1">
    <citation type="submission" date="2021-03" db="EMBL/GenBank/DDBJ databases">
        <title>Chromosome level genome of the anhydrobiotic midge Polypedilum vanderplanki.</title>
        <authorList>
            <person name="Yoshida Y."/>
            <person name="Kikawada T."/>
            <person name="Gusev O."/>
        </authorList>
    </citation>
    <scope>NUCLEOTIDE SEQUENCE</scope>
    <source>
        <strain evidence="5">NIAS01</strain>
        <tissue evidence="5">Whole body or cell culture</tissue>
    </source>
</reference>
<evidence type="ECO:0000256" key="3">
    <source>
        <dbReference type="SAM" id="MobiDB-lite"/>
    </source>
</evidence>
<organism evidence="5 6">
    <name type="scientific">Polypedilum vanderplanki</name>
    <name type="common">Sleeping chironomid midge</name>
    <dbReference type="NCBI Taxonomy" id="319348"/>
    <lineage>
        <taxon>Eukaryota</taxon>
        <taxon>Metazoa</taxon>
        <taxon>Ecdysozoa</taxon>
        <taxon>Arthropoda</taxon>
        <taxon>Hexapoda</taxon>
        <taxon>Insecta</taxon>
        <taxon>Pterygota</taxon>
        <taxon>Neoptera</taxon>
        <taxon>Endopterygota</taxon>
        <taxon>Diptera</taxon>
        <taxon>Nematocera</taxon>
        <taxon>Chironomoidea</taxon>
        <taxon>Chironomidae</taxon>
        <taxon>Chironominae</taxon>
        <taxon>Polypedilum</taxon>
        <taxon>Polypedilum</taxon>
    </lineage>
</organism>
<dbReference type="EMBL" id="JADBJN010000003">
    <property type="protein sequence ID" value="KAG5670954.1"/>
    <property type="molecule type" value="Genomic_DNA"/>
</dbReference>
<name>A0A9J6BMF6_POLVA</name>
<evidence type="ECO:0000256" key="2">
    <source>
        <dbReference type="SAM" id="Coils"/>
    </source>
</evidence>
<feature type="coiled-coil region" evidence="2">
    <location>
        <begin position="343"/>
        <end position="587"/>
    </location>
</feature>
<comment type="caution">
    <text evidence="5">The sequence shown here is derived from an EMBL/GenBank/DDBJ whole genome shotgun (WGS) entry which is preliminary data.</text>
</comment>
<dbReference type="GO" id="GO:0032580">
    <property type="term" value="C:Golgi cisterna membrane"/>
    <property type="evidence" value="ECO:0007669"/>
    <property type="project" value="TreeGrafter"/>
</dbReference>
<sequence>MDKAEKIKAARKKLKEFQSHKNCSSINDNHEEPQQQNIEEPITNQQQNADTNQTISNYFDSSPANFILPISTQDSLQSQQQIINDIPQQQAPIDIQNNIPNQEMYQMPIQQHAPQTLPMQHFSNESLASRMFSPPNLIEDNKLKELQDLINSQNIQITQLRSEIQFYATNSQKNTEELNRLKEQEKSHNDVVKILVTEKSNLNDLLQKTEFSVQQLKNENEELHNRLNVSRHRVKNLESQIQTSIPQTQSSNQPEIDPKKLEEMVNERVKQLHEINQKLEAEKNEMKLLLNQHRIELENLQKNFDHVSTEYHLATIKIAQLTEENTTNNNASNETPDPHQSKITVLQQEVAIKQQQINELNSIIDQLNNDRDSSETQYQNYVSAMTTELQELKESTSQLSIENNKLAKREQELLKQIFELERQMQQQIQKQKVYAEQNQEQTINGANNNEEINKLTSQLTAITEANESLKGQLSQIESEKLELSKKLNEKMEEIQGLEFQLEKMKTVTPNLNQLMLDFEDKSTAASRALSQNQSLKDQLDELQRAFVIISNDKMELTDKLQSEIHLFKELKIRYDAIETELAGIKEKWHYKEDEMIRLSKENTELEKKIFQQNIEIDRLRHYESKDYHGTEGILEKELENSKRMIETLTNKINLLESTSHKCEEDHHHHHSDESHHHHHSHEHNHSHSHENIDHSHSHDSCHEKSNQSHLLEEIEMLKMEKNELIKAINDFQMSKKTENKQESTPAENDEATEEMNEEKMQLMSAPKSVAASMATEEALEKLQGRFRRTMLEVAELTEEKQRLEHVVTQLQFETETIGEYITLYQNQRRLLKQKEHERDIQLKNLASDRELMQKKLVQLNSLIEKFLIQHTDHHTEVTKEATKIIESEKENFNEPIISSLVNNHEMNLEQLKKDTAEKILEILSDIKTTNTRSYDSNIGVEKSCACCYGELKTV</sequence>
<feature type="coiled-coil region" evidence="2">
    <location>
        <begin position="143"/>
        <end position="310"/>
    </location>
</feature>
<dbReference type="GO" id="GO:0000137">
    <property type="term" value="C:Golgi cis cisterna"/>
    <property type="evidence" value="ECO:0007669"/>
    <property type="project" value="TreeGrafter"/>
</dbReference>
<dbReference type="PANTHER" id="PTHR10881:SF46">
    <property type="entry name" value="GOLGIN SUBFAMILY A MEMBER 2"/>
    <property type="match status" value="1"/>
</dbReference>
<feature type="compositionally biased region" description="Acidic residues" evidence="3">
    <location>
        <begin position="747"/>
        <end position="756"/>
    </location>
</feature>
<dbReference type="AlphaFoldDB" id="A0A9J6BMF6"/>
<feature type="compositionally biased region" description="Basic and acidic residues" evidence="3">
    <location>
        <begin position="683"/>
        <end position="707"/>
    </location>
</feature>